<dbReference type="PANTHER" id="PTHR24305">
    <property type="entry name" value="CYTOCHROME P450"/>
    <property type="match status" value="1"/>
</dbReference>
<evidence type="ECO:0000256" key="5">
    <source>
        <dbReference type="ARBA" id="ARBA00023004"/>
    </source>
</evidence>
<evidence type="ECO:0000256" key="6">
    <source>
        <dbReference type="PIRSR" id="PIRSR602401-1"/>
    </source>
</evidence>
<accession>A0A9P4VPI0</accession>
<evidence type="ECO:0000256" key="2">
    <source>
        <dbReference type="ARBA" id="ARBA00010617"/>
    </source>
</evidence>
<dbReference type="SUPFAM" id="SSF48264">
    <property type="entry name" value="Cytochrome P450"/>
    <property type="match status" value="1"/>
</dbReference>
<dbReference type="PANTHER" id="PTHR24305:SF210">
    <property type="entry name" value="CYTOCHROME P450 MONOOXYGENASE ASQL-RELATED"/>
    <property type="match status" value="1"/>
</dbReference>
<proteinExistence type="inferred from homology"/>
<dbReference type="GO" id="GO:0005506">
    <property type="term" value="F:iron ion binding"/>
    <property type="evidence" value="ECO:0007669"/>
    <property type="project" value="InterPro"/>
</dbReference>
<dbReference type="Pfam" id="PF00067">
    <property type="entry name" value="p450"/>
    <property type="match status" value="1"/>
</dbReference>
<feature type="transmembrane region" description="Helical" evidence="8">
    <location>
        <begin position="7"/>
        <end position="32"/>
    </location>
</feature>
<dbReference type="InterPro" id="IPR002401">
    <property type="entry name" value="Cyt_P450_E_grp-I"/>
</dbReference>
<keyword evidence="5 6" id="KW-0408">Iron</keyword>
<keyword evidence="7" id="KW-0560">Oxidoreductase</keyword>
<dbReference type="InterPro" id="IPR017972">
    <property type="entry name" value="Cyt_P450_CS"/>
</dbReference>
<keyword evidence="10" id="KW-1185">Reference proteome</keyword>
<dbReference type="EMBL" id="MU006102">
    <property type="protein sequence ID" value="KAF2836757.1"/>
    <property type="molecule type" value="Genomic_DNA"/>
</dbReference>
<evidence type="ECO:0000313" key="9">
    <source>
        <dbReference type="EMBL" id="KAF2836757.1"/>
    </source>
</evidence>
<dbReference type="InterPro" id="IPR001128">
    <property type="entry name" value="Cyt_P450"/>
</dbReference>
<keyword evidence="8" id="KW-1133">Transmembrane helix</keyword>
<dbReference type="CDD" id="cd11058">
    <property type="entry name" value="CYP60B-like"/>
    <property type="match status" value="1"/>
</dbReference>
<organism evidence="9 10">
    <name type="scientific">Patellaria atrata CBS 101060</name>
    <dbReference type="NCBI Taxonomy" id="1346257"/>
    <lineage>
        <taxon>Eukaryota</taxon>
        <taxon>Fungi</taxon>
        <taxon>Dikarya</taxon>
        <taxon>Ascomycota</taxon>
        <taxon>Pezizomycotina</taxon>
        <taxon>Dothideomycetes</taxon>
        <taxon>Dothideomycetes incertae sedis</taxon>
        <taxon>Patellariales</taxon>
        <taxon>Patellariaceae</taxon>
        <taxon>Patellaria</taxon>
    </lineage>
</organism>
<dbReference type="GO" id="GO:0020037">
    <property type="term" value="F:heme binding"/>
    <property type="evidence" value="ECO:0007669"/>
    <property type="project" value="InterPro"/>
</dbReference>
<gene>
    <name evidence="9" type="ORF">M501DRAFT_939110</name>
</gene>
<protein>
    <submittedName>
        <fullName evidence="9">Cytochrome P450</fullName>
    </submittedName>
</protein>
<keyword evidence="8" id="KW-0812">Transmembrane</keyword>
<dbReference type="Proteomes" id="UP000799429">
    <property type="component" value="Unassembled WGS sequence"/>
</dbReference>
<feature type="binding site" description="axial binding residue" evidence="6">
    <location>
        <position position="444"/>
    </location>
    <ligand>
        <name>heme</name>
        <dbReference type="ChEBI" id="CHEBI:30413"/>
    </ligand>
    <ligandPart>
        <name>Fe</name>
        <dbReference type="ChEBI" id="CHEBI:18248"/>
    </ligandPart>
</feature>
<dbReference type="GO" id="GO:0016705">
    <property type="term" value="F:oxidoreductase activity, acting on paired donors, with incorporation or reduction of molecular oxygen"/>
    <property type="evidence" value="ECO:0007669"/>
    <property type="project" value="InterPro"/>
</dbReference>
<keyword evidence="4 6" id="KW-0479">Metal-binding</keyword>
<dbReference type="InterPro" id="IPR050121">
    <property type="entry name" value="Cytochrome_P450_monoxygenase"/>
</dbReference>
<comment type="similarity">
    <text evidence="2 7">Belongs to the cytochrome P450 family.</text>
</comment>
<evidence type="ECO:0000256" key="8">
    <source>
        <dbReference type="SAM" id="Phobius"/>
    </source>
</evidence>
<evidence type="ECO:0000256" key="4">
    <source>
        <dbReference type="ARBA" id="ARBA00022723"/>
    </source>
</evidence>
<dbReference type="AlphaFoldDB" id="A0A9P4VPI0"/>
<name>A0A9P4VPI0_9PEZI</name>
<evidence type="ECO:0000256" key="1">
    <source>
        <dbReference type="ARBA" id="ARBA00001971"/>
    </source>
</evidence>
<sequence length="510" mass="57835">MRSTYDRLVFASIPLGGGIVVYIVGLIVYRLWLHPLARFPGPFLNRVSDLPGVIWVLRGRLPMETKKLHDKYGPVVRLSPNELAFNTAQAFTDIYGHKVGRKDLPKDPIHVGAVDPLPGVSTISMADHATHARQRKALSFGFSKQALWSQESIVNEFVTKLMNNFHNFARTGEVFDIVKWFNFITFDVIGDLSFGESFGCLERGDFHFWITLIFEAVKAGAIEQATRRFATPGSSTQKFLMKLIPNELRKRRADHLAYSREKVMRRINDTKQTRKDFIHYIMKQSEHYDLSQDEIIVNAALFIVAGSETTASSLAALTNNLLRNPDVFTKLKAEIRGRFKTEEEICLAEVVELPYLTACIEEGLRIFPPAPIGFLRTIQPQGDTIDGCFIPGGTAVSVSTWCAQHSPENFKNPDSFIPERWISDEYKSDQKGASRPFSLGPRGCIGKDLSYLEMRLVLARMIWNFDINSADKAEEWDPEDNMKNMKAYSTWQKPELKIRMCVVDRSTPAT</sequence>
<dbReference type="Gene3D" id="1.10.630.10">
    <property type="entry name" value="Cytochrome P450"/>
    <property type="match status" value="1"/>
</dbReference>
<evidence type="ECO:0000256" key="3">
    <source>
        <dbReference type="ARBA" id="ARBA00022617"/>
    </source>
</evidence>
<dbReference type="GO" id="GO:0004497">
    <property type="term" value="F:monooxygenase activity"/>
    <property type="evidence" value="ECO:0007669"/>
    <property type="project" value="UniProtKB-KW"/>
</dbReference>
<dbReference type="PROSITE" id="PS00086">
    <property type="entry name" value="CYTOCHROME_P450"/>
    <property type="match status" value="1"/>
</dbReference>
<dbReference type="InterPro" id="IPR036396">
    <property type="entry name" value="Cyt_P450_sf"/>
</dbReference>
<keyword evidence="3 6" id="KW-0349">Heme</keyword>
<dbReference type="OrthoDB" id="1470350at2759"/>
<comment type="caution">
    <text evidence="9">The sequence shown here is derived from an EMBL/GenBank/DDBJ whole genome shotgun (WGS) entry which is preliminary data.</text>
</comment>
<dbReference type="PRINTS" id="PR00463">
    <property type="entry name" value="EP450I"/>
</dbReference>
<evidence type="ECO:0000313" key="10">
    <source>
        <dbReference type="Proteomes" id="UP000799429"/>
    </source>
</evidence>
<evidence type="ECO:0000256" key="7">
    <source>
        <dbReference type="RuleBase" id="RU000461"/>
    </source>
</evidence>
<reference evidence="9" key="1">
    <citation type="journal article" date="2020" name="Stud. Mycol.">
        <title>101 Dothideomycetes genomes: a test case for predicting lifestyles and emergence of pathogens.</title>
        <authorList>
            <person name="Haridas S."/>
            <person name="Albert R."/>
            <person name="Binder M."/>
            <person name="Bloem J."/>
            <person name="Labutti K."/>
            <person name="Salamov A."/>
            <person name="Andreopoulos B."/>
            <person name="Baker S."/>
            <person name="Barry K."/>
            <person name="Bills G."/>
            <person name="Bluhm B."/>
            <person name="Cannon C."/>
            <person name="Castanera R."/>
            <person name="Culley D."/>
            <person name="Daum C."/>
            <person name="Ezra D."/>
            <person name="Gonzalez J."/>
            <person name="Henrissat B."/>
            <person name="Kuo A."/>
            <person name="Liang C."/>
            <person name="Lipzen A."/>
            <person name="Lutzoni F."/>
            <person name="Magnuson J."/>
            <person name="Mondo S."/>
            <person name="Nolan M."/>
            <person name="Ohm R."/>
            <person name="Pangilinan J."/>
            <person name="Park H.-J."/>
            <person name="Ramirez L."/>
            <person name="Alfaro M."/>
            <person name="Sun H."/>
            <person name="Tritt A."/>
            <person name="Yoshinaga Y."/>
            <person name="Zwiers L.-H."/>
            <person name="Turgeon B."/>
            <person name="Goodwin S."/>
            <person name="Spatafora J."/>
            <person name="Crous P."/>
            <person name="Grigoriev I."/>
        </authorList>
    </citation>
    <scope>NUCLEOTIDE SEQUENCE</scope>
    <source>
        <strain evidence="9">CBS 101060</strain>
    </source>
</reference>
<keyword evidence="7" id="KW-0503">Monooxygenase</keyword>
<dbReference type="PRINTS" id="PR00385">
    <property type="entry name" value="P450"/>
</dbReference>
<comment type="cofactor">
    <cofactor evidence="1 6">
        <name>heme</name>
        <dbReference type="ChEBI" id="CHEBI:30413"/>
    </cofactor>
</comment>
<keyword evidence="8" id="KW-0472">Membrane</keyword>